<proteinExistence type="inferred from homology"/>
<feature type="domain" description="YCII-related" evidence="2">
    <location>
        <begin position="158"/>
        <end position="220"/>
    </location>
</feature>
<dbReference type="PANTHER" id="PTHR35174:SF3">
    <property type="entry name" value="BLL7171 PROTEIN"/>
    <property type="match status" value="1"/>
</dbReference>
<dbReference type="InterPro" id="IPR005545">
    <property type="entry name" value="YCII"/>
</dbReference>
<dbReference type="RefSeq" id="WP_163673149.1">
    <property type="nucleotide sequence ID" value="NZ_AP022570.1"/>
</dbReference>
<dbReference type="PANTHER" id="PTHR35174">
    <property type="entry name" value="BLL7171 PROTEIN-RELATED"/>
    <property type="match status" value="1"/>
</dbReference>
<comment type="similarity">
    <text evidence="1">Belongs to the YciI family.</text>
</comment>
<name>A0A6N4V7T0_9MYCO</name>
<protein>
    <submittedName>
        <fullName evidence="3">Transcription initiation protein</fullName>
    </submittedName>
</protein>
<dbReference type="Gene3D" id="3.30.70.1060">
    <property type="entry name" value="Dimeric alpha+beta barrel"/>
    <property type="match status" value="2"/>
</dbReference>
<evidence type="ECO:0000313" key="3">
    <source>
        <dbReference type="EMBL" id="BBX50489.1"/>
    </source>
</evidence>
<evidence type="ECO:0000256" key="1">
    <source>
        <dbReference type="ARBA" id="ARBA00007689"/>
    </source>
</evidence>
<dbReference type="Pfam" id="PF03795">
    <property type="entry name" value="YCII"/>
    <property type="match status" value="2"/>
</dbReference>
<dbReference type="Proteomes" id="UP000466785">
    <property type="component" value="Chromosome"/>
</dbReference>
<gene>
    <name evidence="3" type="ORF">MPOR_15150</name>
</gene>
<reference evidence="3 4" key="1">
    <citation type="journal article" date="2019" name="Emerg. Microbes Infect.">
        <title>Comprehensive subspecies identification of 175 nontuberculous mycobacteria species based on 7547 genomic profiles.</title>
        <authorList>
            <person name="Matsumoto Y."/>
            <person name="Kinjo T."/>
            <person name="Motooka D."/>
            <person name="Nabeya D."/>
            <person name="Jung N."/>
            <person name="Uechi K."/>
            <person name="Horii T."/>
            <person name="Iida T."/>
            <person name="Fujita J."/>
            <person name="Nakamura S."/>
        </authorList>
    </citation>
    <scope>NUCLEOTIDE SEQUENCE [LARGE SCALE GENOMIC DNA]</scope>
    <source>
        <strain evidence="3 4">JCM 12603</strain>
    </source>
</reference>
<keyword evidence="4" id="KW-1185">Reference proteome</keyword>
<dbReference type="KEGG" id="mpof:MPOR_15150"/>
<organism evidence="3 4">
    <name type="scientific">Mycolicibacterium poriferae</name>
    <dbReference type="NCBI Taxonomy" id="39694"/>
    <lineage>
        <taxon>Bacteria</taxon>
        <taxon>Bacillati</taxon>
        <taxon>Actinomycetota</taxon>
        <taxon>Actinomycetes</taxon>
        <taxon>Mycobacteriales</taxon>
        <taxon>Mycobacteriaceae</taxon>
        <taxon>Mycolicibacterium</taxon>
    </lineage>
</organism>
<feature type="domain" description="YCII-related" evidence="2">
    <location>
        <begin position="54"/>
        <end position="113"/>
    </location>
</feature>
<dbReference type="InterPro" id="IPR011008">
    <property type="entry name" value="Dimeric_a/b-barrel"/>
</dbReference>
<sequence>MHYFALLLHPERTTPPSPDQQAVEMAEWERFHELAAPAIRAGDALAPAADAVRITGGPDAPVVTEGPYAEGAEVAGGYYVFEADDLDAALAIAQDIPAARFGAVEVWPMVEWRRPVRALAGDWLALLLEPVESASAPGSAEWNEGARAHEAFGRAADEHILTGAALQHHSTATTVQVRDGKTALTDGPFAEGAEVAHGFYVLAATDRDEAVKLASMIPASTIEVRRLAGISGL</sequence>
<dbReference type="SUPFAM" id="SSF54909">
    <property type="entry name" value="Dimeric alpha+beta barrel"/>
    <property type="match status" value="2"/>
</dbReference>
<evidence type="ECO:0000259" key="2">
    <source>
        <dbReference type="Pfam" id="PF03795"/>
    </source>
</evidence>
<dbReference type="AlphaFoldDB" id="A0A6N4V7T0"/>
<evidence type="ECO:0000313" key="4">
    <source>
        <dbReference type="Proteomes" id="UP000466785"/>
    </source>
</evidence>
<dbReference type="EMBL" id="AP022570">
    <property type="protein sequence ID" value="BBX50489.1"/>
    <property type="molecule type" value="Genomic_DNA"/>
</dbReference>
<accession>A0A6N4V7T0</accession>